<dbReference type="GO" id="GO:0005886">
    <property type="term" value="C:plasma membrane"/>
    <property type="evidence" value="ECO:0007669"/>
    <property type="project" value="UniProtKB-SubCell"/>
</dbReference>
<dbReference type="EMBL" id="FOVJ01000001">
    <property type="protein sequence ID" value="SFN42379.1"/>
    <property type="molecule type" value="Genomic_DNA"/>
</dbReference>
<reference evidence="10" key="1">
    <citation type="submission" date="2016-10" db="EMBL/GenBank/DDBJ databases">
        <authorList>
            <person name="Varghese N."/>
        </authorList>
    </citation>
    <scope>NUCLEOTIDE SEQUENCE [LARGE SCALE GENOMIC DNA]</scope>
    <source>
        <strain evidence="10">Nsp8</strain>
    </source>
</reference>
<dbReference type="InterPro" id="IPR007182">
    <property type="entry name" value="MnhB"/>
</dbReference>
<dbReference type="PANTHER" id="PTHR33932:SF4">
    <property type="entry name" value="NA(+)_H(+) ANTIPORTER SUBUNIT B"/>
    <property type="match status" value="1"/>
</dbReference>
<keyword evidence="10" id="KW-1185">Reference proteome</keyword>
<dbReference type="Proteomes" id="UP000183107">
    <property type="component" value="Unassembled WGS sequence"/>
</dbReference>
<evidence type="ECO:0000256" key="1">
    <source>
        <dbReference type="ARBA" id="ARBA00004651"/>
    </source>
</evidence>
<comment type="subcellular location">
    <subcellularLocation>
        <location evidence="1">Cell membrane</location>
        <topology evidence="1">Multi-pass membrane protein</topology>
    </subcellularLocation>
</comment>
<evidence type="ECO:0000256" key="4">
    <source>
        <dbReference type="ARBA" id="ARBA00022692"/>
    </source>
</evidence>
<keyword evidence="6 7" id="KW-0472">Membrane</keyword>
<evidence type="ECO:0000256" key="7">
    <source>
        <dbReference type="SAM" id="Phobius"/>
    </source>
</evidence>
<evidence type="ECO:0000256" key="3">
    <source>
        <dbReference type="ARBA" id="ARBA00022475"/>
    </source>
</evidence>
<evidence type="ECO:0000313" key="9">
    <source>
        <dbReference type="EMBL" id="SFN42379.1"/>
    </source>
</evidence>
<organism evidence="9 10">
    <name type="scientific">Nitrosospira briensis</name>
    <dbReference type="NCBI Taxonomy" id="35799"/>
    <lineage>
        <taxon>Bacteria</taxon>
        <taxon>Pseudomonadati</taxon>
        <taxon>Pseudomonadota</taxon>
        <taxon>Betaproteobacteria</taxon>
        <taxon>Nitrosomonadales</taxon>
        <taxon>Nitrosomonadaceae</taxon>
        <taxon>Nitrosospira</taxon>
    </lineage>
</organism>
<feature type="transmembrane region" description="Helical" evidence="7">
    <location>
        <begin position="132"/>
        <end position="152"/>
    </location>
</feature>
<keyword evidence="3" id="KW-1003">Cell membrane</keyword>
<feature type="transmembrane region" description="Helical" evidence="7">
    <location>
        <begin position="105"/>
        <end position="126"/>
    </location>
</feature>
<feature type="transmembrane region" description="Helical" evidence="7">
    <location>
        <begin position="196"/>
        <end position="217"/>
    </location>
</feature>
<proteinExistence type="inferred from homology"/>
<dbReference type="AlphaFoldDB" id="A0A1I4YXG8"/>
<gene>
    <name evidence="9" type="ORF">SAMN05216386_0917</name>
</gene>
<dbReference type="PANTHER" id="PTHR33932">
    <property type="entry name" value="NA(+)/H(+) ANTIPORTER SUBUNIT B"/>
    <property type="match status" value="1"/>
</dbReference>
<keyword evidence="5 7" id="KW-1133">Transmembrane helix</keyword>
<dbReference type="InterPro" id="IPR050622">
    <property type="entry name" value="CPA3_antiporter_subunitB"/>
</dbReference>
<protein>
    <submittedName>
        <fullName evidence="9">Domain related to MnhB subunit of Na+/H+ antiporter</fullName>
    </submittedName>
</protein>
<name>A0A1I4YXG8_9PROT</name>
<feature type="transmembrane region" description="Helical" evidence="7">
    <location>
        <begin position="58"/>
        <end position="78"/>
    </location>
</feature>
<feature type="transmembrane region" description="Helical" evidence="7">
    <location>
        <begin position="164"/>
        <end position="184"/>
    </location>
</feature>
<evidence type="ECO:0000256" key="2">
    <source>
        <dbReference type="ARBA" id="ARBA00009425"/>
    </source>
</evidence>
<evidence type="ECO:0000313" key="10">
    <source>
        <dbReference type="Proteomes" id="UP000183107"/>
    </source>
</evidence>
<accession>A0A1I4YXG8</accession>
<feature type="domain" description="Na+/H+ antiporter MnhB subunit-related protein" evidence="8">
    <location>
        <begin position="102"/>
        <end position="193"/>
    </location>
</feature>
<keyword evidence="4 7" id="KW-0812">Transmembrane</keyword>
<dbReference type="Pfam" id="PF04039">
    <property type="entry name" value="MnhB"/>
    <property type="match status" value="1"/>
</dbReference>
<evidence type="ECO:0000256" key="6">
    <source>
        <dbReference type="ARBA" id="ARBA00023136"/>
    </source>
</evidence>
<evidence type="ECO:0000256" key="5">
    <source>
        <dbReference type="ARBA" id="ARBA00022989"/>
    </source>
</evidence>
<sequence length="234" mass="25132">MRQLAVTFIIILCIAFGLLLFLVMLDLPAPHVHLAVQVNEKLAESGVIHPVTAVLLNFRGYDTLLEVVVLFVALTAMLTQAKGRNLQHITTKPCSVPMQIEVLQWLTRVVVPLAIMVAGYLLWAGAYRAGGAFQAAAVLAAASVLLRLASMLHTTGLPGPASRIGLLAGLLFFFAVAAAGTITRQQGSLLQYPDDWAGLLILFIEAGLTFSLGLILARTFLTLADDDDTRGTER</sequence>
<comment type="similarity">
    <text evidence="2">Belongs to the CPA3 antiporters (TC 2.A.63) subunit B family.</text>
</comment>
<evidence type="ECO:0000259" key="8">
    <source>
        <dbReference type="Pfam" id="PF04039"/>
    </source>
</evidence>